<gene>
    <name evidence="1" type="primary">Grm7_0</name>
    <name evidence="1" type="ORF">TNCV_3385371</name>
</gene>
<evidence type="ECO:0000313" key="2">
    <source>
        <dbReference type="Proteomes" id="UP000887159"/>
    </source>
</evidence>
<keyword evidence="1" id="KW-0675">Receptor</keyword>
<keyword evidence="2" id="KW-1185">Reference proteome</keyword>
<proteinExistence type="predicted"/>
<sequence>MPLGMTTVASSVMAPEFGDTKKYSHLLRMMYTEASESTLLGSQGFEELKRQADLQGIEITVEEKVGQEENIAATMWTS</sequence>
<dbReference type="AlphaFoldDB" id="A0A8X6STN0"/>
<dbReference type="EMBL" id="BMAU01021347">
    <property type="protein sequence ID" value="GFY18046.1"/>
    <property type="molecule type" value="Genomic_DNA"/>
</dbReference>
<comment type="caution">
    <text evidence="1">The sequence shown here is derived from an EMBL/GenBank/DDBJ whole genome shotgun (WGS) entry which is preliminary data.</text>
</comment>
<reference evidence="1" key="1">
    <citation type="submission" date="2020-08" db="EMBL/GenBank/DDBJ databases">
        <title>Multicomponent nature underlies the extraordinary mechanical properties of spider dragline silk.</title>
        <authorList>
            <person name="Kono N."/>
            <person name="Nakamura H."/>
            <person name="Mori M."/>
            <person name="Yoshida Y."/>
            <person name="Ohtoshi R."/>
            <person name="Malay A.D."/>
            <person name="Moran D.A.P."/>
            <person name="Tomita M."/>
            <person name="Numata K."/>
            <person name="Arakawa K."/>
        </authorList>
    </citation>
    <scope>NUCLEOTIDE SEQUENCE</scope>
</reference>
<accession>A0A8X6STN0</accession>
<dbReference type="Proteomes" id="UP000887159">
    <property type="component" value="Unassembled WGS sequence"/>
</dbReference>
<name>A0A8X6STN0_TRICX</name>
<evidence type="ECO:0000313" key="1">
    <source>
        <dbReference type="EMBL" id="GFY18046.1"/>
    </source>
</evidence>
<organism evidence="1 2">
    <name type="scientific">Trichonephila clavipes</name>
    <name type="common">Golden silk orbweaver</name>
    <name type="synonym">Nephila clavipes</name>
    <dbReference type="NCBI Taxonomy" id="2585209"/>
    <lineage>
        <taxon>Eukaryota</taxon>
        <taxon>Metazoa</taxon>
        <taxon>Ecdysozoa</taxon>
        <taxon>Arthropoda</taxon>
        <taxon>Chelicerata</taxon>
        <taxon>Arachnida</taxon>
        <taxon>Araneae</taxon>
        <taxon>Araneomorphae</taxon>
        <taxon>Entelegynae</taxon>
        <taxon>Araneoidea</taxon>
        <taxon>Nephilidae</taxon>
        <taxon>Trichonephila</taxon>
    </lineage>
</organism>
<protein>
    <submittedName>
        <fullName evidence="1">Metabotropic glutamate receptor 7</fullName>
    </submittedName>
</protein>